<dbReference type="Proteomes" id="UP001206128">
    <property type="component" value="Unassembled WGS sequence"/>
</dbReference>
<evidence type="ECO:0000256" key="4">
    <source>
        <dbReference type="ARBA" id="ARBA00022692"/>
    </source>
</evidence>
<evidence type="ECO:0000256" key="2">
    <source>
        <dbReference type="ARBA" id="ARBA00010792"/>
    </source>
</evidence>
<dbReference type="PANTHER" id="PTHR30353">
    <property type="entry name" value="INNER MEMBRANE PROTEIN DEDA-RELATED"/>
    <property type="match status" value="1"/>
</dbReference>
<accession>A0AAE3KPT4</accession>
<organism evidence="9 10">
    <name type="scientific">Goodfellowiella coeruleoviolacea</name>
    <dbReference type="NCBI Taxonomy" id="334858"/>
    <lineage>
        <taxon>Bacteria</taxon>
        <taxon>Bacillati</taxon>
        <taxon>Actinomycetota</taxon>
        <taxon>Actinomycetes</taxon>
        <taxon>Pseudonocardiales</taxon>
        <taxon>Pseudonocardiaceae</taxon>
        <taxon>Goodfellowiella</taxon>
    </lineage>
</organism>
<protein>
    <submittedName>
        <fullName evidence="9">Membrane-associated protein</fullName>
    </submittedName>
</protein>
<dbReference type="InterPro" id="IPR032818">
    <property type="entry name" value="DedA-like"/>
</dbReference>
<keyword evidence="6 7" id="KW-0472">Membrane</keyword>
<keyword evidence="5 7" id="KW-1133">Transmembrane helix</keyword>
<proteinExistence type="inferred from homology"/>
<comment type="subcellular location">
    <subcellularLocation>
        <location evidence="1 7">Cell membrane</location>
        <topology evidence="1 7">Multi-pass membrane protein</topology>
    </subcellularLocation>
</comment>
<feature type="transmembrane region" description="Helical" evidence="7">
    <location>
        <begin position="148"/>
        <end position="165"/>
    </location>
</feature>
<dbReference type="EMBL" id="JAMTCK010000027">
    <property type="protein sequence ID" value="MCP2170213.1"/>
    <property type="molecule type" value="Genomic_DNA"/>
</dbReference>
<gene>
    <name evidence="9" type="ORF">LX83_007104</name>
</gene>
<feature type="transmembrane region" description="Helical" evidence="7">
    <location>
        <begin position="177"/>
        <end position="197"/>
    </location>
</feature>
<dbReference type="GO" id="GO:0005886">
    <property type="term" value="C:plasma membrane"/>
    <property type="evidence" value="ECO:0007669"/>
    <property type="project" value="UniProtKB-SubCell"/>
</dbReference>
<keyword evidence="3 7" id="KW-1003">Cell membrane</keyword>
<name>A0AAE3KPT4_9PSEU</name>
<reference evidence="9" key="1">
    <citation type="submission" date="2022-06" db="EMBL/GenBank/DDBJ databases">
        <title>Genomic Encyclopedia of Archaeal and Bacterial Type Strains, Phase II (KMG-II): from individual species to whole genera.</title>
        <authorList>
            <person name="Goeker M."/>
        </authorList>
    </citation>
    <scope>NUCLEOTIDE SEQUENCE</scope>
    <source>
        <strain evidence="9">DSM 43935</strain>
    </source>
</reference>
<feature type="transmembrane region" description="Helical" evidence="7">
    <location>
        <begin position="47"/>
        <end position="71"/>
    </location>
</feature>
<dbReference type="AlphaFoldDB" id="A0AAE3KPT4"/>
<comment type="similarity">
    <text evidence="2 7">Belongs to the DedA family.</text>
</comment>
<dbReference type="Pfam" id="PF09335">
    <property type="entry name" value="VTT_dom"/>
    <property type="match status" value="1"/>
</dbReference>
<feature type="transmembrane region" description="Helical" evidence="7">
    <location>
        <begin position="20"/>
        <end position="40"/>
    </location>
</feature>
<dbReference type="PANTHER" id="PTHR30353:SF15">
    <property type="entry name" value="INNER MEMBRANE PROTEIN YABI"/>
    <property type="match status" value="1"/>
</dbReference>
<evidence type="ECO:0000256" key="6">
    <source>
        <dbReference type="ARBA" id="ARBA00023136"/>
    </source>
</evidence>
<sequence>MGGFFNDLVARFDAVPPAVVVVLVLGIMVLETSVLVGLVVPGDVAVVFAAAVLPVRWAVLIAAVAFAGTLLGQSGGYLLGRTVGPAIRAGWLGRRIGPDRWRRAEELANGPAARAMVSTRFVAVLHSLVPIMAGCVGMGYARFLRITTLGAAVWAVLWTGVGVLARQAGLASGHPGLGLVFALLGLAVSAVIAHRVVRAERARAAAVQRGVITRSKEDVLR</sequence>
<evidence type="ECO:0000313" key="10">
    <source>
        <dbReference type="Proteomes" id="UP001206128"/>
    </source>
</evidence>
<feature type="domain" description="VTT" evidence="8">
    <location>
        <begin position="40"/>
        <end position="162"/>
    </location>
</feature>
<keyword evidence="4 7" id="KW-0812">Transmembrane</keyword>
<evidence type="ECO:0000256" key="3">
    <source>
        <dbReference type="ARBA" id="ARBA00022475"/>
    </source>
</evidence>
<evidence type="ECO:0000259" key="8">
    <source>
        <dbReference type="Pfam" id="PF09335"/>
    </source>
</evidence>
<comment type="caution">
    <text evidence="9">The sequence shown here is derived from an EMBL/GenBank/DDBJ whole genome shotgun (WGS) entry which is preliminary data.</text>
</comment>
<feature type="transmembrane region" description="Helical" evidence="7">
    <location>
        <begin position="121"/>
        <end position="141"/>
    </location>
</feature>
<evidence type="ECO:0000256" key="7">
    <source>
        <dbReference type="RuleBase" id="RU367016"/>
    </source>
</evidence>
<dbReference type="InterPro" id="IPR032816">
    <property type="entry name" value="VTT_dom"/>
</dbReference>
<evidence type="ECO:0000256" key="5">
    <source>
        <dbReference type="ARBA" id="ARBA00022989"/>
    </source>
</evidence>
<keyword evidence="10" id="KW-1185">Reference proteome</keyword>
<evidence type="ECO:0000313" key="9">
    <source>
        <dbReference type="EMBL" id="MCP2170213.1"/>
    </source>
</evidence>
<evidence type="ECO:0000256" key="1">
    <source>
        <dbReference type="ARBA" id="ARBA00004651"/>
    </source>
</evidence>